<keyword evidence="9" id="KW-0328">Glycosyltransferase</keyword>
<dbReference type="STRING" id="51028.A0A0N4V8I1"/>
<organism evidence="15">
    <name type="scientific">Enterobius vermicularis</name>
    <name type="common">Human pinworm</name>
    <dbReference type="NCBI Taxonomy" id="51028"/>
    <lineage>
        <taxon>Eukaryota</taxon>
        <taxon>Metazoa</taxon>
        <taxon>Ecdysozoa</taxon>
        <taxon>Nematoda</taxon>
        <taxon>Chromadorea</taxon>
        <taxon>Rhabditida</taxon>
        <taxon>Spirurina</taxon>
        <taxon>Oxyuridomorpha</taxon>
        <taxon>Oxyuroidea</taxon>
        <taxon>Oxyuridae</taxon>
        <taxon>Enterobius</taxon>
    </lineage>
</organism>
<dbReference type="InterPro" id="IPR000836">
    <property type="entry name" value="PRTase_dom"/>
</dbReference>
<evidence type="ECO:0000313" key="14">
    <source>
        <dbReference type="Proteomes" id="UP000274131"/>
    </source>
</evidence>
<dbReference type="GO" id="GO:0016208">
    <property type="term" value="F:AMP binding"/>
    <property type="evidence" value="ECO:0007669"/>
    <property type="project" value="TreeGrafter"/>
</dbReference>
<dbReference type="GO" id="GO:0044209">
    <property type="term" value="P:AMP salvage"/>
    <property type="evidence" value="ECO:0007669"/>
    <property type="project" value="TreeGrafter"/>
</dbReference>
<evidence type="ECO:0000256" key="7">
    <source>
        <dbReference type="ARBA" id="ARBA00011893"/>
    </source>
</evidence>
<accession>A0A0N4V8I1</accession>
<keyword evidence="8" id="KW-0963">Cytoplasm</keyword>
<comment type="function">
    <text evidence="2">Catalyzes a salvage reaction resulting in the formation of AMP, that is energically less costly than de novo synthesis.</text>
</comment>
<comment type="subunit">
    <text evidence="6">Homodimer.</text>
</comment>
<dbReference type="GO" id="GO:0002055">
    <property type="term" value="F:adenine binding"/>
    <property type="evidence" value="ECO:0007669"/>
    <property type="project" value="TreeGrafter"/>
</dbReference>
<keyword evidence="11" id="KW-0660">Purine salvage</keyword>
<evidence type="ECO:0000256" key="9">
    <source>
        <dbReference type="ARBA" id="ARBA00022676"/>
    </source>
</evidence>
<evidence type="ECO:0000256" key="8">
    <source>
        <dbReference type="ARBA" id="ARBA00022490"/>
    </source>
</evidence>
<evidence type="ECO:0000256" key="5">
    <source>
        <dbReference type="ARBA" id="ARBA00008391"/>
    </source>
</evidence>
<dbReference type="CDD" id="cd06223">
    <property type="entry name" value="PRTases_typeI"/>
    <property type="match status" value="1"/>
</dbReference>
<evidence type="ECO:0000259" key="12">
    <source>
        <dbReference type="Pfam" id="PF00156"/>
    </source>
</evidence>
<comment type="subcellular location">
    <subcellularLocation>
        <location evidence="3">Cytoplasm</location>
    </subcellularLocation>
</comment>
<evidence type="ECO:0000256" key="10">
    <source>
        <dbReference type="ARBA" id="ARBA00022679"/>
    </source>
</evidence>
<evidence type="ECO:0000313" key="15">
    <source>
        <dbReference type="WBParaSite" id="EVEC_0000668501-mRNA-1"/>
    </source>
</evidence>
<dbReference type="AlphaFoldDB" id="A0A0N4V8I1"/>
<dbReference type="GO" id="GO:0003999">
    <property type="term" value="F:adenine phosphoribosyltransferase activity"/>
    <property type="evidence" value="ECO:0007669"/>
    <property type="project" value="UniProtKB-EC"/>
</dbReference>
<dbReference type="GO" id="GO:0006166">
    <property type="term" value="P:purine ribonucleoside salvage"/>
    <property type="evidence" value="ECO:0007669"/>
    <property type="project" value="UniProtKB-KW"/>
</dbReference>
<dbReference type="OrthoDB" id="363185at2759"/>
<dbReference type="PANTHER" id="PTHR32315">
    <property type="entry name" value="ADENINE PHOSPHORIBOSYLTRANSFERASE"/>
    <property type="match status" value="1"/>
</dbReference>
<dbReference type="FunFam" id="3.40.50.2020:FF:000004">
    <property type="entry name" value="Adenine phosphoribosyltransferase"/>
    <property type="match status" value="1"/>
</dbReference>
<dbReference type="SUPFAM" id="SSF53271">
    <property type="entry name" value="PRTase-like"/>
    <property type="match status" value="1"/>
</dbReference>
<evidence type="ECO:0000256" key="11">
    <source>
        <dbReference type="ARBA" id="ARBA00022726"/>
    </source>
</evidence>
<reference evidence="13 14" key="2">
    <citation type="submission" date="2018-10" db="EMBL/GenBank/DDBJ databases">
        <authorList>
            <consortium name="Pathogen Informatics"/>
        </authorList>
    </citation>
    <scope>NUCLEOTIDE SEQUENCE [LARGE SCALE GENOMIC DNA]</scope>
</reference>
<dbReference type="InterPro" id="IPR050054">
    <property type="entry name" value="UPRTase/APRTase"/>
</dbReference>
<comment type="catalytic activity">
    <reaction evidence="1">
        <text>AMP + diphosphate = 5-phospho-alpha-D-ribose 1-diphosphate + adenine</text>
        <dbReference type="Rhea" id="RHEA:16609"/>
        <dbReference type="ChEBI" id="CHEBI:16708"/>
        <dbReference type="ChEBI" id="CHEBI:33019"/>
        <dbReference type="ChEBI" id="CHEBI:58017"/>
        <dbReference type="ChEBI" id="CHEBI:456215"/>
        <dbReference type="EC" id="2.4.2.7"/>
    </reaction>
</comment>
<feature type="domain" description="Phosphoribosyltransferase" evidence="12">
    <location>
        <begin position="18"/>
        <end position="128"/>
    </location>
</feature>
<protein>
    <recommendedName>
        <fullName evidence="7">adenine phosphoribosyltransferase</fullName>
        <ecNumber evidence="7">2.4.2.7</ecNumber>
    </recommendedName>
</protein>
<dbReference type="GO" id="GO:0006168">
    <property type="term" value="P:adenine salvage"/>
    <property type="evidence" value="ECO:0007669"/>
    <property type="project" value="TreeGrafter"/>
</dbReference>
<dbReference type="Pfam" id="PF00156">
    <property type="entry name" value="Pribosyltran"/>
    <property type="match status" value="1"/>
</dbReference>
<evidence type="ECO:0000256" key="6">
    <source>
        <dbReference type="ARBA" id="ARBA00011738"/>
    </source>
</evidence>
<evidence type="ECO:0000313" key="13">
    <source>
        <dbReference type="EMBL" id="VDD91482.1"/>
    </source>
</evidence>
<comment type="similarity">
    <text evidence="5">Belongs to the purine/pyrimidine phosphoribosyltransferase family.</text>
</comment>
<evidence type="ECO:0000256" key="3">
    <source>
        <dbReference type="ARBA" id="ARBA00004496"/>
    </source>
</evidence>
<gene>
    <name evidence="13" type="ORF">EVEC_LOCUS6233</name>
</gene>
<dbReference type="InterPro" id="IPR029057">
    <property type="entry name" value="PRTase-like"/>
</dbReference>
<keyword evidence="10" id="KW-0808">Transferase</keyword>
<reference evidence="15" key="1">
    <citation type="submission" date="2017-02" db="UniProtKB">
        <authorList>
            <consortium name="WormBaseParasite"/>
        </authorList>
    </citation>
    <scope>IDENTIFICATION</scope>
</reference>
<comment type="pathway">
    <text evidence="4">Purine metabolism; AMP biosynthesis via salvage pathway; AMP from adenine: step 1/1.</text>
</comment>
<dbReference type="EMBL" id="UXUI01008430">
    <property type="protein sequence ID" value="VDD91482.1"/>
    <property type="molecule type" value="Genomic_DNA"/>
</dbReference>
<keyword evidence="14" id="KW-1185">Reference proteome</keyword>
<dbReference type="WBParaSite" id="EVEC_0000668501-mRNA-1">
    <property type="protein sequence ID" value="EVEC_0000668501-mRNA-1"/>
    <property type="gene ID" value="EVEC_0000668501"/>
</dbReference>
<dbReference type="NCBIfam" id="NF002636">
    <property type="entry name" value="PRK02304.1-5"/>
    <property type="match status" value="1"/>
</dbReference>
<dbReference type="GO" id="GO:0005737">
    <property type="term" value="C:cytoplasm"/>
    <property type="evidence" value="ECO:0007669"/>
    <property type="project" value="UniProtKB-SubCell"/>
</dbReference>
<evidence type="ECO:0000256" key="2">
    <source>
        <dbReference type="ARBA" id="ARBA00003968"/>
    </source>
</evidence>
<sequence length="154" mass="16676">MKLMRNPSLVDELCKTVAEHVRAEIPVPVNAVCGLESRGFLFGPPIAIALNVPFIPIRKKGKLPGKVLQASYKKEYGEDTLEMQADALDAQSKVLLVDDLLATGGTLAAAIELIEKAGGEVVEAFILVQLTYLNPLAHIPKHAPVFSLIEIDHQ</sequence>
<dbReference type="EC" id="2.4.2.7" evidence="7"/>
<dbReference type="Proteomes" id="UP000274131">
    <property type="component" value="Unassembled WGS sequence"/>
</dbReference>
<dbReference type="Gene3D" id="3.40.50.2020">
    <property type="match status" value="1"/>
</dbReference>
<dbReference type="PANTHER" id="PTHR32315:SF3">
    <property type="entry name" value="ADENINE PHOSPHORIBOSYLTRANSFERASE"/>
    <property type="match status" value="1"/>
</dbReference>
<name>A0A0N4V8I1_ENTVE</name>
<evidence type="ECO:0000256" key="4">
    <source>
        <dbReference type="ARBA" id="ARBA00004659"/>
    </source>
</evidence>
<evidence type="ECO:0000256" key="1">
    <source>
        <dbReference type="ARBA" id="ARBA00000868"/>
    </source>
</evidence>
<proteinExistence type="inferred from homology"/>